<evidence type="ECO:0000259" key="1">
    <source>
        <dbReference type="Pfam" id="PF13649"/>
    </source>
</evidence>
<sequence length="233" mass="27030">MRNTEMELMDNPELGVQELKEVFKDINRVNAVLGGSKISIDGLHELLKSSSYQSYTILDMGCGDGYMLREAALFLRKQDIKAELIGMDLRQDILSIAKEASKDFPEISYVKQDVLALNPEKFQCDVLLCTLTMHHFNNDEISVFLDKFISISRLGVVINDLQRSRLACYLFKVFRFFFLKTKIAKKDGLTSIKSGFLKSELQQFAKKIPNVIHRIEWKWAFRYVWIMQTNRLN</sequence>
<protein>
    <submittedName>
        <fullName evidence="2">Methyltransferase domain-containing protein</fullName>
    </submittedName>
</protein>
<dbReference type="InterPro" id="IPR041698">
    <property type="entry name" value="Methyltransf_25"/>
</dbReference>
<evidence type="ECO:0000313" key="3">
    <source>
        <dbReference type="Proteomes" id="UP001597526"/>
    </source>
</evidence>
<feature type="domain" description="Methyltransferase" evidence="1">
    <location>
        <begin position="57"/>
        <end position="149"/>
    </location>
</feature>
<dbReference type="GO" id="GO:0032259">
    <property type="term" value="P:methylation"/>
    <property type="evidence" value="ECO:0007669"/>
    <property type="project" value="UniProtKB-KW"/>
</dbReference>
<organism evidence="2 3">
    <name type="scientific">Croceitalea marina</name>
    <dbReference type="NCBI Taxonomy" id="1775166"/>
    <lineage>
        <taxon>Bacteria</taxon>
        <taxon>Pseudomonadati</taxon>
        <taxon>Bacteroidota</taxon>
        <taxon>Flavobacteriia</taxon>
        <taxon>Flavobacteriales</taxon>
        <taxon>Flavobacteriaceae</taxon>
        <taxon>Croceitalea</taxon>
    </lineage>
</organism>
<proteinExistence type="predicted"/>
<dbReference type="Proteomes" id="UP001597526">
    <property type="component" value="Unassembled WGS sequence"/>
</dbReference>
<keyword evidence="2" id="KW-0808">Transferase</keyword>
<reference evidence="3" key="1">
    <citation type="journal article" date="2019" name="Int. J. Syst. Evol. Microbiol.">
        <title>The Global Catalogue of Microorganisms (GCM) 10K type strain sequencing project: providing services to taxonomists for standard genome sequencing and annotation.</title>
        <authorList>
            <consortium name="The Broad Institute Genomics Platform"/>
            <consortium name="The Broad Institute Genome Sequencing Center for Infectious Disease"/>
            <person name="Wu L."/>
            <person name="Ma J."/>
        </authorList>
    </citation>
    <scope>NUCLEOTIDE SEQUENCE [LARGE SCALE GENOMIC DNA]</scope>
    <source>
        <strain evidence="3">KCTC 52368</strain>
    </source>
</reference>
<dbReference type="SUPFAM" id="SSF53335">
    <property type="entry name" value="S-adenosyl-L-methionine-dependent methyltransferases"/>
    <property type="match status" value="1"/>
</dbReference>
<dbReference type="CDD" id="cd02440">
    <property type="entry name" value="AdoMet_MTases"/>
    <property type="match status" value="1"/>
</dbReference>
<gene>
    <name evidence="2" type="ORF">ACFSQJ_01315</name>
</gene>
<keyword evidence="2" id="KW-0489">Methyltransferase</keyword>
<name>A0ABW5MRZ0_9FLAO</name>
<dbReference type="EMBL" id="JBHULB010000005">
    <property type="protein sequence ID" value="MFD2585546.1"/>
    <property type="molecule type" value="Genomic_DNA"/>
</dbReference>
<comment type="caution">
    <text evidence="2">The sequence shown here is derived from an EMBL/GenBank/DDBJ whole genome shotgun (WGS) entry which is preliminary data.</text>
</comment>
<evidence type="ECO:0000313" key="2">
    <source>
        <dbReference type="EMBL" id="MFD2585546.1"/>
    </source>
</evidence>
<dbReference type="GO" id="GO:0008168">
    <property type="term" value="F:methyltransferase activity"/>
    <property type="evidence" value="ECO:0007669"/>
    <property type="project" value="UniProtKB-KW"/>
</dbReference>
<dbReference type="Gene3D" id="3.40.50.150">
    <property type="entry name" value="Vaccinia Virus protein VP39"/>
    <property type="match status" value="1"/>
</dbReference>
<accession>A0ABW5MRZ0</accession>
<keyword evidence="3" id="KW-1185">Reference proteome</keyword>
<dbReference type="Pfam" id="PF13649">
    <property type="entry name" value="Methyltransf_25"/>
    <property type="match status" value="1"/>
</dbReference>
<dbReference type="InterPro" id="IPR029063">
    <property type="entry name" value="SAM-dependent_MTases_sf"/>
</dbReference>
<dbReference type="RefSeq" id="WP_377764944.1">
    <property type="nucleotide sequence ID" value="NZ_JBHULB010000005.1"/>
</dbReference>